<dbReference type="EMBL" id="CP101987">
    <property type="protein sequence ID" value="UUI72405.1"/>
    <property type="molecule type" value="Genomic_DNA"/>
</dbReference>
<gene>
    <name evidence="1" type="ORF">NP048_02745</name>
</gene>
<reference evidence="1 2" key="1">
    <citation type="submission" date="2022-07" db="EMBL/GenBank/DDBJ databases">
        <title>Novel species in genus cellulomonas.</title>
        <authorList>
            <person name="Ye L."/>
        </authorList>
    </citation>
    <scope>NUCLEOTIDE SEQUENCE [LARGE SCALE GENOMIC DNA]</scope>
    <source>
        <strain evidence="2">zg-B89</strain>
    </source>
</reference>
<keyword evidence="2" id="KW-1185">Reference proteome</keyword>
<dbReference type="Proteomes" id="UP001316384">
    <property type="component" value="Chromosome"/>
</dbReference>
<dbReference type="RefSeq" id="WP_227577966.1">
    <property type="nucleotide sequence ID" value="NZ_CP101987.1"/>
</dbReference>
<organism evidence="1 2">
    <name type="scientific">Cellulomonas xiejunii</name>
    <dbReference type="NCBI Taxonomy" id="2968083"/>
    <lineage>
        <taxon>Bacteria</taxon>
        <taxon>Bacillati</taxon>
        <taxon>Actinomycetota</taxon>
        <taxon>Actinomycetes</taxon>
        <taxon>Micrococcales</taxon>
        <taxon>Cellulomonadaceae</taxon>
        <taxon>Cellulomonas</taxon>
    </lineage>
</organism>
<protein>
    <submittedName>
        <fullName evidence="1">Uncharacterized protein</fullName>
    </submittedName>
</protein>
<proteinExistence type="predicted"/>
<accession>A0ABY5KRJ2</accession>
<evidence type="ECO:0000313" key="2">
    <source>
        <dbReference type="Proteomes" id="UP001316384"/>
    </source>
</evidence>
<sequence>MNDAATVRQWLAAAKTKDQLVNAVWDLRDSAYDHPEEWTAFTAYTFFQCLAEELDAAPETGGMVPVDLLARALGRAPAD</sequence>
<evidence type="ECO:0000313" key="1">
    <source>
        <dbReference type="EMBL" id="UUI72405.1"/>
    </source>
</evidence>
<name>A0ABY5KRJ2_9CELL</name>